<gene>
    <name evidence="2" type="ORF">AAL_08183</name>
</gene>
<name>A0A167VYX4_9HYPO</name>
<feature type="compositionally biased region" description="Basic residues" evidence="1">
    <location>
        <begin position="403"/>
        <end position="421"/>
    </location>
</feature>
<feature type="region of interest" description="Disordered" evidence="1">
    <location>
        <begin position="381"/>
        <end position="421"/>
    </location>
</feature>
<reference evidence="2 3" key="1">
    <citation type="journal article" date="2016" name="Genome Biol. Evol.">
        <title>Divergent and convergent evolution of fungal pathogenicity.</title>
        <authorList>
            <person name="Shang Y."/>
            <person name="Xiao G."/>
            <person name="Zheng P."/>
            <person name="Cen K."/>
            <person name="Zhan S."/>
            <person name="Wang C."/>
        </authorList>
    </citation>
    <scope>NUCLEOTIDE SEQUENCE [LARGE SCALE GENOMIC DNA]</scope>
    <source>
        <strain evidence="2 3">RCEF 2490</strain>
    </source>
</reference>
<keyword evidence="3" id="KW-1185">Reference proteome</keyword>
<evidence type="ECO:0000313" key="2">
    <source>
        <dbReference type="EMBL" id="KZZ88201.1"/>
    </source>
</evidence>
<evidence type="ECO:0000313" key="3">
    <source>
        <dbReference type="Proteomes" id="UP000078544"/>
    </source>
</evidence>
<sequence>MLAMPPAGPGMCLASRGSTVHAAASASDEPLDDQSRRPAFLSSFPDCRFPDAAAERPECLGTMRCHGSQPDPLSRGCQYECLAHAILGLGASHLSQNCGVSYQAQALSHRVAAIKLVNEQLDRPPRQSLDADALFAAIICLLSQSSLMADSMFEYLTMTRGGNLVATTIIPDFSASIFETFSPEGHLKLLNEIVLDQPKDPDLVRLFKASVLSLAPLCQSVNEIRYLKALIACIDALHASSLSAWLQFIPLFMMPSTFSTPEFSAFIDSGNYPGHLLVIHMFLLDYLLGRFCVAPEHEPKLSGRKFVIISWVRSLARNLPDRYQRVARLTIFVEPIKPLDQSAETNEGAHQEQHGACNIRMHPPTFQKLLAPDHVNADVRERRQQMSRSSEAGSHSQSDSVVRKGRKHAQQSRFSRRFSEH</sequence>
<dbReference type="Proteomes" id="UP000078544">
    <property type="component" value="Unassembled WGS sequence"/>
</dbReference>
<accession>A0A167VYX4</accession>
<proteinExistence type="predicted"/>
<organism evidence="2 3">
    <name type="scientific">Moelleriella libera RCEF 2490</name>
    <dbReference type="NCBI Taxonomy" id="1081109"/>
    <lineage>
        <taxon>Eukaryota</taxon>
        <taxon>Fungi</taxon>
        <taxon>Dikarya</taxon>
        <taxon>Ascomycota</taxon>
        <taxon>Pezizomycotina</taxon>
        <taxon>Sordariomycetes</taxon>
        <taxon>Hypocreomycetidae</taxon>
        <taxon>Hypocreales</taxon>
        <taxon>Clavicipitaceae</taxon>
        <taxon>Moelleriella</taxon>
    </lineage>
</organism>
<evidence type="ECO:0000256" key="1">
    <source>
        <dbReference type="SAM" id="MobiDB-lite"/>
    </source>
</evidence>
<dbReference type="AlphaFoldDB" id="A0A167VYX4"/>
<protein>
    <submittedName>
        <fullName evidence="2">Uncharacterized protein</fullName>
    </submittedName>
</protein>
<dbReference type="STRING" id="1081109.A0A167VYX4"/>
<dbReference type="OrthoDB" id="416217at2759"/>
<comment type="caution">
    <text evidence="2">The sequence shown here is derived from an EMBL/GenBank/DDBJ whole genome shotgun (WGS) entry which is preliminary data.</text>
</comment>
<dbReference type="EMBL" id="AZGY01000031">
    <property type="protein sequence ID" value="KZZ88201.1"/>
    <property type="molecule type" value="Genomic_DNA"/>
</dbReference>